<dbReference type="Gene3D" id="3.90.550.10">
    <property type="entry name" value="Spore Coat Polysaccharide Biosynthesis Protein SpsA, Chain A"/>
    <property type="match status" value="1"/>
</dbReference>
<proteinExistence type="predicted"/>
<dbReference type="SUPFAM" id="SSF53448">
    <property type="entry name" value="Nucleotide-diphospho-sugar transferases"/>
    <property type="match status" value="1"/>
</dbReference>
<dbReference type="Pfam" id="PF00535">
    <property type="entry name" value="Glycos_transf_2"/>
    <property type="match status" value="1"/>
</dbReference>
<feature type="domain" description="Glycosyltransferase 2-like" evidence="3">
    <location>
        <begin position="10"/>
        <end position="119"/>
    </location>
</feature>
<keyword evidence="5" id="KW-1185">Reference proteome</keyword>
<evidence type="ECO:0000256" key="1">
    <source>
        <dbReference type="ARBA" id="ARBA00022676"/>
    </source>
</evidence>
<dbReference type="InterPro" id="IPR001173">
    <property type="entry name" value="Glyco_trans_2-like"/>
</dbReference>
<sequence length="321" mass="38305">MSSSYPYVLSIIIPVYGVEDYIEACITSLLPQLSSEVECIIVDDGCKDRSIEILEAYLATHSSQANIRIIHQENQGLSMARNNGYAVAKGQYIAYLDSDDYVEPHFLARILEVIRQTPEVELIHFNALMENKQYGTKPLVLAEQTGLVYADTDYLKRVFLKNYWYTWLRVYNRKLLKDFQFPPNHFYEDMLSIPFLYRKGLIIYEIAEPLFRYRYRADSITNGEIKPEHIKSLEYGLSLYRDKLENPYFQILYEHLILALFERNLKLGFAIYSKFLYRIHHDLDYLQDKLQHLNREKRLMLQYPKLFYWYKNWLSSRRSIF</sequence>
<accession>A0ABR8VT89</accession>
<name>A0ABR8VT89_9GAMM</name>
<evidence type="ECO:0000259" key="3">
    <source>
        <dbReference type="Pfam" id="PF00535"/>
    </source>
</evidence>
<evidence type="ECO:0000313" key="4">
    <source>
        <dbReference type="EMBL" id="MBD8007984.1"/>
    </source>
</evidence>
<dbReference type="PANTHER" id="PTHR22916:SF51">
    <property type="entry name" value="GLYCOSYLTRANSFERASE EPSH-RELATED"/>
    <property type="match status" value="1"/>
</dbReference>
<dbReference type="EMBL" id="JACSPT010000001">
    <property type="protein sequence ID" value="MBD8007984.1"/>
    <property type="molecule type" value="Genomic_DNA"/>
</dbReference>
<reference evidence="4 5" key="1">
    <citation type="submission" date="2020-08" db="EMBL/GenBank/DDBJ databases">
        <title>A Genomic Blueprint of the Chicken Gut Microbiome.</title>
        <authorList>
            <person name="Gilroy R."/>
            <person name="Ravi A."/>
            <person name="Getino M."/>
            <person name="Pursley I."/>
            <person name="Horton D.L."/>
            <person name="Alikhan N.-F."/>
            <person name="Baker D."/>
            <person name="Gharbi K."/>
            <person name="Hall N."/>
            <person name="Watson M."/>
            <person name="Adriaenssens E.M."/>
            <person name="Foster-Nyarko E."/>
            <person name="Jarju S."/>
            <person name="Secka A."/>
            <person name="Antonio M."/>
            <person name="Oren A."/>
            <person name="Chaudhuri R."/>
            <person name="La Ragione R.M."/>
            <person name="Hildebrand F."/>
            <person name="Pallen M.J."/>
        </authorList>
    </citation>
    <scope>NUCLEOTIDE SEQUENCE [LARGE SCALE GENOMIC DNA]</scope>
    <source>
        <strain evidence="4 5">Sa1BUA6</strain>
    </source>
</reference>
<keyword evidence="2" id="KW-0808">Transferase</keyword>
<evidence type="ECO:0000256" key="2">
    <source>
        <dbReference type="ARBA" id="ARBA00022679"/>
    </source>
</evidence>
<protein>
    <submittedName>
        <fullName evidence="4">Glycosyltransferase</fullName>
    </submittedName>
</protein>
<keyword evidence="1" id="KW-0328">Glycosyltransferase</keyword>
<dbReference type="RefSeq" id="WP_191730402.1">
    <property type="nucleotide sequence ID" value="NZ_JACSPT010000001.1"/>
</dbReference>
<comment type="caution">
    <text evidence="4">The sequence shown here is derived from an EMBL/GenBank/DDBJ whole genome shotgun (WGS) entry which is preliminary data.</text>
</comment>
<dbReference type="PANTHER" id="PTHR22916">
    <property type="entry name" value="GLYCOSYLTRANSFERASE"/>
    <property type="match status" value="1"/>
</dbReference>
<dbReference type="CDD" id="cd00761">
    <property type="entry name" value="Glyco_tranf_GTA_type"/>
    <property type="match status" value="1"/>
</dbReference>
<organism evidence="4 5">
    <name type="scientific">Acinetobacter pecorum</name>
    <dbReference type="NCBI Taxonomy" id="2762215"/>
    <lineage>
        <taxon>Bacteria</taxon>
        <taxon>Pseudomonadati</taxon>
        <taxon>Pseudomonadota</taxon>
        <taxon>Gammaproteobacteria</taxon>
        <taxon>Moraxellales</taxon>
        <taxon>Moraxellaceae</taxon>
        <taxon>Acinetobacter</taxon>
    </lineage>
</organism>
<gene>
    <name evidence="4" type="ORF">H9629_01245</name>
</gene>
<dbReference type="InterPro" id="IPR029044">
    <property type="entry name" value="Nucleotide-diphossugar_trans"/>
</dbReference>
<evidence type="ECO:0000313" key="5">
    <source>
        <dbReference type="Proteomes" id="UP000621930"/>
    </source>
</evidence>
<dbReference type="Proteomes" id="UP000621930">
    <property type="component" value="Unassembled WGS sequence"/>
</dbReference>